<dbReference type="GO" id="GO:0016810">
    <property type="term" value="F:hydrolase activity, acting on carbon-nitrogen (but not peptide) bonds"/>
    <property type="evidence" value="ECO:0007669"/>
    <property type="project" value="InterPro"/>
</dbReference>
<evidence type="ECO:0000313" key="3">
    <source>
        <dbReference type="Proteomes" id="UP000321485"/>
    </source>
</evidence>
<dbReference type="SUPFAM" id="SSF51556">
    <property type="entry name" value="Metallo-dependent hydrolases"/>
    <property type="match status" value="1"/>
</dbReference>
<feature type="domain" description="Amidohydrolase-related" evidence="1">
    <location>
        <begin position="68"/>
        <end position="414"/>
    </location>
</feature>
<evidence type="ECO:0000259" key="1">
    <source>
        <dbReference type="Pfam" id="PF01979"/>
    </source>
</evidence>
<protein>
    <submittedName>
        <fullName evidence="2">Imidazolonepropionase-like amidohydrolase</fullName>
    </submittedName>
</protein>
<evidence type="ECO:0000313" key="2">
    <source>
        <dbReference type="EMBL" id="TWG36486.1"/>
    </source>
</evidence>
<dbReference type="InterPro" id="IPR051781">
    <property type="entry name" value="Metallo-dep_Hydrolase"/>
</dbReference>
<accession>A0A561XK74</accession>
<dbReference type="PANTHER" id="PTHR43135">
    <property type="entry name" value="ALPHA-D-RIBOSE 1-METHYLPHOSPHONATE 5-TRIPHOSPHATE DIPHOSPHATASE"/>
    <property type="match status" value="1"/>
</dbReference>
<comment type="caution">
    <text evidence="2">The sequence shown here is derived from an EMBL/GenBank/DDBJ whole genome shotgun (WGS) entry which is preliminary data.</text>
</comment>
<gene>
    <name evidence="2" type="ORF">ATF69_2868</name>
</gene>
<dbReference type="AlphaFoldDB" id="A0A561XK74"/>
<proteinExistence type="predicted"/>
<organism evidence="2 3">
    <name type="scientific">Acidovorax delafieldii</name>
    <name type="common">Pseudomonas delafieldii</name>
    <dbReference type="NCBI Taxonomy" id="47920"/>
    <lineage>
        <taxon>Bacteria</taxon>
        <taxon>Pseudomonadati</taxon>
        <taxon>Pseudomonadota</taxon>
        <taxon>Betaproteobacteria</taxon>
        <taxon>Burkholderiales</taxon>
        <taxon>Comamonadaceae</taxon>
        <taxon>Acidovorax</taxon>
    </lineage>
</organism>
<dbReference type="Proteomes" id="UP000321485">
    <property type="component" value="Unassembled WGS sequence"/>
</dbReference>
<keyword evidence="2" id="KW-0378">Hydrolase</keyword>
<dbReference type="EMBL" id="VJWE01000014">
    <property type="protein sequence ID" value="TWG36486.1"/>
    <property type="molecule type" value="Genomic_DNA"/>
</dbReference>
<dbReference type="InterPro" id="IPR006680">
    <property type="entry name" value="Amidohydro-rel"/>
</dbReference>
<sequence>MSNFEAIAPTLTNLMTSLLIENSRVLDVHALTLRTGLSVLVQDGRIAAVGTDLQVPEGTTTLDAKGMTLMPGLIDCHVHVVASSFNLGAVAKMPNVFTMMRSLPIMKGMLERGFTTVRDAGGADWSLAEAVRTGLVQGPRIFPAGKALSQTGGHADFRQRNDDLDVCSCAYKLGNIGRVVDGVDACRLAVREEILKGATQIKVMASGGVASPNDPIGNLGYSEAELHAIVEEASNANTYVMAHAYTPRAIARAVRCGVRTIEHGNLVDVPTAEFMAEMGAFMVPTLITYEGLANEGERYGLPAVSIAKIDSVRGQGKQAIEILAKAGVKMGLGSDLLAETHYLQSDELRLRAEILGNGPVLQQATLIGAEILGQQGQLGEVTAGAIADILLVDGNPLTDITCLLNQGERIRAIAKDGVWVKNTL</sequence>
<dbReference type="Gene3D" id="3.20.20.140">
    <property type="entry name" value="Metal-dependent hydrolases"/>
    <property type="match status" value="1"/>
</dbReference>
<dbReference type="Gene3D" id="2.30.40.10">
    <property type="entry name" value="Urease, subunit C, domain 1"/>
    <property type="match status" value="1"/>
</dbReference>
<dbReference type="CDD" id="cd01299">
    <property type="entry name" value="Met_dep_hydrolase_A"/>
    <property type="match status" value="1"/>
</dbReference>
<name>A0A561XK74_ACIDE</name>
<dbReference type="InterPro" id="IPR032466">
    <property type="entry name" value="Metal_Hydrolase"/>
</dbReference>
<dbReference type="InterPro" id="IPR011059">
    <property type="entry name" value="Metal-dep_hydrolase_composite"/>
</dbReference>
<dbReference type="SUPFAM" id="SSF51338">
    <property type="entry name" value="Composite domain of metallo-dependent hydrolases"/>
    <property type="match status" value="1"/>
</dbReference>
<dbReference type="Pfam" id="PF01979">
    <property type="entry name" value="Amidohydro_1"/>
    <property type="match status" value="1"/>
</dbReference>
<dbReference type="PANTHER" id="PTHR43135:SF3">
    <property type="entry name" value="ALPHA-D-RIBOSE 1-METHYLPHOSPHONATE 5-TRIPHOSPHATE DIPHOSPHATASE"/>
    <property type="match status" value="1"/>
</dbReference>
<dbReference type="InterPro" id="IPR057744">
    <property type="entry name" value="OTAase-like"/>
</dbReference>
<reference evidence="2 3" key="1">
    <citation type="journal article" date="2015" name="Stand. Genomic Sci.">
        <title>Genomic Encyclopedia of Bacterial and Archaeal Type Strains, Phase III: the genomes of soil and plant-associated and newly described type strains.</title>
        <authorList>
            <person name="Whitman W.B."/>
            <person name="Woyke T."/>
            <person name="Klenk H.P."/>
            <person name="Zhou Y."/>
            <person name="Lilburn T.G."/>
            <person name="Beck B.J."/>
            <person name="De Vos P."/>
            <person name="Vandamme P."/>
            <person name="Eisen J.A."/>
            <person name="Garrity G."/>
            <person name="Hugenholtz P."/>
            <person name="Kyrpides N.C."/>
        </authorList>
    </citation>
    <scope>NUCLEOTIDE SEQUENCE [LARGE SCALE GENOMIC DNA]</scope>
    <source>
        <strain evidence="2 3">DSM 64</strain>
    </source>
</reference>